<proteinExistence type="predicted"/>
<protein>
    <submittedName>
        <fullName evidence="2">HD family phosphohydrolase</fullName>
    </submittedName>
</protein>
<dbReference type="PANTHER" id="PTHR43155">
    <property type="entry name" value="CYCLIC DI-GMP PHOSPHODIESTERASE PA4108-RELATED"/>
    <property type="match status" value="1"/>
</dbReference>
<evidence type="ECO:0000313" key="3">
    <source>
        <dbReference type="Proteomes" id="UP000247476"/>
    </source>
</evidence>
<dbReference type="PANTHER" id="PTHR43155:SF2">
    <property type="entry name" value="CYCLIC DI-GMP PHOSPHODIESTERASE PA4108"/>
    <property type="match status" value="1"/>
</dbReference>
<evidence type="ECO:0000259" key="1">
    <source>
        <dbReference type="PROSITE" id="PS51832"/>
    </source>
</evidence>
<dbReference type="Gene3D" id="1.10.3210.10">
    <property type="entry name" value="Hypothetical protein af1432"/>
    <property type="match status" value="1"/>
</dbReference>
<name>A0A2V5K3H4_9BACL</name>
<dbReference type="Proteomes" id="UP000247476">
    <property type="component" value="Unassembled WGS sequence"/>
</dbReference>
<dbReference type="EMBL" id="QJVJ01000009">
    <property type="protein sequence ID" value="PYI52374.1"/>
    <property type="molecule type" value="Genomic_DNA"/>
</dbReference>
<dbReference type="SUPFAM" id="SSF109604">
    <property type="entry name" value="HD-domain/PDEase-like"/>
    <property type="match status" value="1"/>
</dbReference>
<dbReference type="SMART" id="SM00471">
    <property type="entry name" value="HDc"/>
    <property type="match status" value="1"/>
</dbReference>
<keyword evidence="3" id="KW-1185">Reference proteome</keyword>
<dbReference type="OrthoDB" id="9759601at2"/>
<reference evidence="2 3" key="1">
    <citation type="submission" date="2018-05" db="EMBL/GenBank/DDBJ databases">
        <title>Paenibacillus flagellatus sp. nov., isolated from selenium mineral soil.</title>
        <authorList>
            <person name="Dai X."/>
        </authorList>
    </citation>
    <scope>NUCLEOTIDE SEQUENCE [LARGE SCALE GENOMIC DNA]</scope>
    <source>
        <strain evidence="2 3">DXL2</strain>
    </source>
</reference>
<dbReference type="RefSeq" id="WP_110841743.1">
    <property type="nucleotide sequence ID" value="NZ_QJVJ01000009.1"/>
</dbReference>
<dbReference type="Pfam" id="PF13487">
    <property type="entry name" value="HD_5"/>
    <property type="match status" value="1"/>
</dbReference>
<dbReference type="GO" id="GO:0016787">
    <property type="term" value="F:hydrolase activity"/>
    <property type="evidence" value="ECO:0007669"/>
    <property type="project" value="UniProtKB-KW"/>
</dbReference>
<dbReference type="AlphaFoldDB" id="A0A2V5K3H4"/>
<comment type="caution">
    <text evidence="2">The sequence shown here is derived from an EMBL/GenBank/DDBJ whole genome shotgun (WGS) entry which is preliminary data.</text>
</comment>
<dbReference type="InterPro" id="IPR037522">
    <property type="entry name" value="HD_GYP_dom"/>
</dbReference>
<feature type="domain" description="HD-GYP" evidence="1">
    <location>
        <begin position="115"/>
        <end position="311"/>
    </location>
</feature>
<sequence>MATVSVSQLKLGDKIIEDVITKLGNVLFKRGVNVTPREIEILRAFLIPSVTIEARESDAAAENKAEDMKTEDSGLIQFYYEYDKMIQLLKKVFKDAMSSPTLPILDIRNGLEQLIARIQHYNILTFTPRMSNTQEYIYHNSIMVALTSYMLARWHGFQSKDWMPIALGGLLHDIGNAKVDPVILSKPSKLTVLEVEEVRRHTLYGYSILKNTPSLNDGSKLCALQHHEREDGSGYPLAVKGDKIHPYAKVVAVADIFHAMTSHRTYKKAQSPYLVLEQVQKESFGKLDPIIVSTFINKVTQFHHGTIVRLSDGRVGEIIFTDRSNPTRPMVNVNGTIINLAVDRSMFIQEVI</sequence>
<dbReference type="PROSITE" id="PS51832">
    <property type="entry name" value="HD_GYP"/>
    <property type="match status" value="1"/>
</dbReference>
<organism evidence="2 3">
    <name type="scientific">Paenibacillus flagellatus</name>
    <dbReference type="NCBI Taxonomy" id="2211139"/>
    <lineage>
        <taxon>Bacteria</taxon>
        <taxon>Bacillati</taxon>
        <taxon>Bacillota</taxon>
        <taxon>Bacilli</taxon>
        <taxon>Bacillales</taxon>
        <taxon>Paenibacillaceae</taxon>
        <taxon>Paenibacillus</taxon>
    </lineage>
</organism>
<keyword evidence="2" id="KW-0378">Hydrolase</keyword>
<gene>
    <name evidence="2" type="ORF">DLM86_19500</name>
</gene>
<dbReference type="InterPro" id="IPR003607">
    <property type="entry name" value="HD/PDEase_dom"/>
</dbReference>
<evidence type="ECO:0000313" key="2">
    <source>
        <dbReference type="EMBL" id="PYI52374.1"/>
    </source>
</evidence>
<dbReference type="CDD" id="cd00077">
    <property type="entry name" value="HDc"/>
    <property type="match status" value="1"/>
</dbReference>
<accession>A0A2V5K3H4</accession>